<reference evidence="8 9" key="1">
    <citation type="submission" date="2014-04" db="EMBL/GenBank/DDBJ databases">
        <authorList>
            <consortium name="DOE Joint Genome Institute"/>
            <person name="Kuo A."/>
            <person name="Zuccaro A."/>
            <person name="Kohler A."/>
            <person name="Nagy L.G."/>
            <person name="Floudas D."/>
            <person name="Copeland A."/>
            <person name="Barry K.W."/>
            <person name="Cichocki N."/>
            <person name="Veneault-Fourrey C."/>
            <person name="LaButti K."/>
            <person name="Lindquist E.A."/>
            <person name="Lipzen A."/>
            <person name="Lundell T."/>
            <person name="Morin E."/>
            <person name="Murat C."/>
            <person name="Sun H."/>
            <person name="Tunlid A."/>
            <person name="Henrissat B."/>
            <person name="Grigoriev I.V."/>
            <person name="Hibbett D.S."/>
            <person name="Martin F."/>
            <person name="Nordberg H.P."/>
            <person name="Cantor M.N."/>
            <person name="Hua S.X."/>
        </authorList>
    </citation>
    <scope>NUCLEOTIDE SEQUENCE [LARGE SCALE GENOMIC DNA]</scope>
    <source>
        <strain evidence="8 9">MAFF 305830</strain>
    </source>
</reference>
<feature type="chain" id="PRO_5013987234" description="Hydrophobin" evidence="6">
    <location>
        <begin position="21"/>
        <end position="173"/>
    </location>
</feature>
<dbReference type="CDD" id="cd23507">
    <property type="entry name" value="hydrophobin_I"/>
    <property type="match status" value="1"/>
</dbReference>
<feature type="signal peptide" evidence="6">
    <location>
        <begin position="1"/>
        <end position="20"/>
    </location>
</feature>
<evidence type="ECO:0000256" key="3">
    <source>
        <dbReference type="ARBA" id="ARBA00022512"/>
    </source>
</evidence>
<dbReference type="GO" id="GO:0009277">
    <property type="term" value="C:fungal-type cell wall"/>
    <property type="evidence" value="ECO:0007669"/>
    <property type="project" value="InterPro"/>
</dbReference>
<comment type="similarity">
    <text evidence="2 6">Belongs to the fungal hydrophobin family.</text>
</comment>
<feature type="region of interest" description="Disordered" evidence="7">
    <location>
        <begin position="56"/>
        <end position="79"/>
    </location>
</feature>
<dbReference type="Proteomes" id="UP000054097">
    <property type="component" value="Unassembled WGS sequence"/>
</dbReference>
<evidence type="ECO:0000256" key="5">
    <source>
        <dbReference type="ARBA" id="ARBA00023157"/>
    </source>
</evidence>
<feature type="compositionally biased region" description="Polar residues" evidence="7">
    <location>
        <begin position="70"/>
        <end position="79"/>
    </location>
</feature>
<evidence type="ECO:0000256" key="2">
    <source>
        <dbReference type="ARBA" id="ARBA00010446"/>
    </source>
</evidence>
<dbReference type="STRING" id="933852.A0A0C2XKC5"/>
<dbReference type="AlphaFoldDB" id="A0A0C2XKC5"/>
<evidence type="ECO:0000256" key="7">
    <source>
        <dbReference type="SAM" id="MobiDB-lite"/>
    </source>
</evidence>
<organism evidence="8 9">
    <name type="scientific">Serendipita vermifera MAFF 305830</name>
    <dbReference type="NCBI Taxonomy" id="933852"/>
    <lineage>
        <taxon>Eukaryota</taxon>
        <taxon>Fungi</taxon>
        <taxon>Dikarya</taxon>
        <taxon>Basidiomycota</taxon>
        <taxon>Agaricomycotina</taxon>
        <taxon>Agaricomycetes</taxon>
        <taxon>Sebacinales</taxon>
        <taxon>Serendipitaceae</taxon>
        <taxon>Serendipita</taxon>
    </lineage>
</organism>
<keyword evidence="3 6" id="KW-0134">Cell wall</keyword>
<evidence type="ECO:0000313" key="9">
    <source>
        <dbReference type="Proteomes" id="UP000054097"/>
    </source>
</evidence>
<dbReference type="InterPro" id="IPR001338">
    <property type="entry name" value="Class_I_Hydrophobin"/>
</dbReference>
<evidence type="ECO:0000256" key="1">
    <source>
        <dbReference type="ARBA" id="ARBA00004191"/>
    </source>
</evidence>
<evidence type="ECO:0000256" key="4">
    <source>
        <dbReference type="ARBA" id="ARBA00022525"/>
    </source>
</evidence>
<dbReference type="Pfam" id="PF01185">
    <property type="entry name" value="Hydrophobin"/>
    <property type="match status" value="1"/>
</dbReference>
<keyword evidence="5 6" id="KW-1015">Disulfide bond</keyword>
<keyword evidence="6" id="KW-0732">Signal</keyword>
<evidence type="ECO:0000256" key="6">
    <source>
        <dbReference type="RuleBase" id="RU365009"/>
    </source>
</evidence>
<dbReference type="SMART" id="SM00075">
    <property type="entry name" value="HYDRO"/>
    <property type="match status" value="1"/>
</dbReference>
<evidence type="ECO:0000313" key="8">
    <source>
        <dbReference type="EMBL" id="KIM29497.1"/>
    </source>
</evidence>
<reference evidence="9" key="2">
    <citation type="submission" date="2015-01" db="EMBL/GenBank/DDBJ databases">
        <title>Evolutionary Origins and Diversification of the Mycorrhizal Mutualists.</title>
        <authorList>
            <consortium name="DOE Joint Genome Institute"/>
            <consortium name="Mycorrhizal Genomics Consortium"/>
            <person name="Kohler A."/>
            <person name="Kuo A."/>
            <person name="Nagy L.G."/>
            <person name="Floudas D."/>
            <person name="Copeland A."/>
            <person name="Barry K.W."/>
            <person name="Cichocki N."/>
            <person name="Veneault-Fourrey C."/>
            <person name="LaButti K."/>
            <person name="Lindquist E.A."/>
            <person name="Lipzen A."/>
            <person name="Lundell T."/>
            <person name="Morin E."/>
            <person name="Murat C."/>
            <person name="Riley R."/>
            <person name="Ohm R."/>
            <person name="Sun H."/>
            <person name="Tunlid A."/>
            <person name="Henrissat B."/>
            <person name="Grigoriev I.V."/>
            <person name="Hibbett D.S."/>
            <person name="Martin F."/>
        </authorList>
    </citation>
    <scope>NUCLEOTIDE SEQUENCE [LARGE SCALE GENOMIC DNA]</scope>
    <source>
        <strain evidence="9">MAFF 305830</strain>
    </source>
</reference>
<keyword evidence="4 6" id="KW-0964">Secreted</keyword>
<proteinExistence type="inferred from homology"/>
<dbReference type="EMBL" id="KN824288">
    <property type="protein sequence ID" value="KIM29497.1"/>
    <property type="molecule type" value="Genomic_DNA"/>
</dbReference>
<dbReference type="OrthoDB" id="4225815at2759"/>
<accession>A0A0C2XKC5</accession>
<name>A0A0C2XKC5_SERVB</name>
<dbReference type="HOGENOM" id="CLU_1548559_0_0_1"/>
<keyword evidence="9" id="KW-1185">Reference proteome</keyword>
<dbReference type="GO" id="GO:0005199">
    <property type="term" value="F:structural constituent of cell wall"/>
    <property type="evidence" value="ECO:0007669"/>
    <property type="project" value="InterPro"/>
</dbReference>
<comment type="subcellular location">
    <subcellularLocation>
        <location evidence="1 6">Secreted</location>
        <location evidence="1 6">Cell wall</location>
    </subcellularLocation>
</comment>
<sequence>MQFFTLLSALVVIAVGPVSAAPALNNVQSNVAPYVGVADTNVGNTQGTVNGVIDGVDGRDRLGRRRRSPKTPSQPEFINSPQAATEGACNVGTAQCCQSLHQTSGLASQGMFGQLLAASIPLDQLMVGLQCSPIAGVIPIVGGSSSCNSRPVCCTGNKFDGLVSVGCSPLSLQ</sequence>
<gene>
    <name evidence="8" type="ORF">M408DRAFT_328749</name>
</gene>
<protein>
    <recommendedName>
        <fullName evidence="6">Hydrophobin</fullName>
    </recommendedName>
</protein>